<feature type="region of interest" description="Disordered" evidence="11">
    <location>
        <begin position="82"/>
        <end position="116"/>
    </location>
</feature>
<feature type="region of interest" description="Disordered" evidence="11">
    <location>
        <begin position="1147"/>
        <end position="1221"/>
    </location>
</feature>
<dbReference type="CDD" id="cd18791">
    <property type="entry name" value="SF2_C_RHA"/>
    <property type="match status" value="1"/>
</dbReference>
<evidence type="ECO:0000259" key="14">
    <source>
        <dbReference type="PROSITE" id="PS51194"/>
    </source>
</evidence>
<evidence type="ECO:0000256" key="7">
    <source>
        <dbReference type="ARBA" id="ARBA00022806"/>
    </source>
</evidence>
<gene>
    <name evidence="15" type="ORF">CAPTEDRAFT_220258</name>
</gene>
<dbReference type="InterPro" id="IPR014001">
    <property type="entry name" value="Helicase_ATP-bd"/>
</dbReference>
<keyword evidence="9" id="KW-0539">Nucleus</keyword>
<comment type="similarity">
    <text evidence="2">Belongs to the DEAD box helicase family. DEAH subfamily.</text>
</comment>
<dbReference type="GO" id="GO:0005730">
    <property type="term" value="C:nucleolus"/>
    <property type="evidence" value="ECO:0007669"/>
    <property type="project" value="TreeGrafter"/>
</dbReference>
<keyword evidence="4" id="KW-0677">Repeat</keyword>
<dbReference type="CDD" id="cd19855">
    <property type="entry name" value="DSRM_DHX9_rpt2"/>
    <property type="match status" value="1"/>
</dbReference>
<evidence type="ECO:0000256" key="11">
    <source>
        <dbReference type="SAM" id="MobiDB-lite"/>
    </source>
</evidence>
<keyword evidence="10" id="KW-0694">RNA-binding</keyword>
<dbReference type="SMART" id="SM00487">
    <property type="entry name" value="DEXDc"/>
    <property type="match status" value="1"/>
</dbReference>
<dbReference type="SUPFAM" id="SSF54768">
    <property type="entry name" value="dsRNA-binding domain-like"/>
    <property type="match status" value="2"/>
</dbReference>
<dbReference type="SMART" id="SM00490">
    <property type="entry name" value="HELICc"/>
    <property type="match status" value="1"/>
</dbReference>
<reference evidence="17" key="1">
    <citation type="submission" date="2012-12" db="EMBL/GenBank/DDBJ databases">
        <authorList>
            <person name="Hellsten U."/>
            <person name="Grimwood J."/>
            <person name="Chapman J.A."/>
            <person name="Shapiro H."/>
            <person name="Aerts A."/>
            <person name="Otillar R.P."/>
            <person name="Terry A.Y."/>
            <person name="Boore J.L."/>
            <person name="Simakov O."/>
            <person name="Marletaz F."/>
            <person name="Cho S.-J."/>
            <person name="Edsinger-Gonzales E."/>
            <person name="Havlak P."/>
            <person name="Kuo D.-H."/>
            <person name="Larsson T."/>
            <person name="Lv J."/>
            <person name="Arendt D."/>
            <person name="Savage R."/>
            <person name="Osoegawa K."/>
            <person name="de Jong P."/>
            <person name="Lindberg D.R."/>
            <person name="Seaver E.C."/>
            <person name="Weisblat D.A."/>
            <person name="Putnam N.H."/>
            <person name="Grigoriev I.V."/>
            <person name="Rokhsar D.S."/>
        </authorList>
    </citation>
    <scope>NUCLEOTIDE SEQUENCE</scope>
    <source>
        <strain evidence="17">I ESC-2004</strain>
    </source>
</reference>
<dbReference type="Proteomes" id="UP000014760">
    <property type="component" value="Unassembled WGS sequence"/>
</dbReference>
<evidence type="ECO:0000256" key="4">
    <source>
        <dbReference type="ARBA" id="ARBA00022737"/>
    </source>
</evidence>
<feature type="compositionally biased region" description="Gly residues" evidence="11">
    <location>
        <begin position="1180"/>
        <end position="1221"/>
    </location>
</feature>
<dbReference type="Pfam" id="PF26026">
    <property type="entry name" value="RNA_hel_CTD"/>
    <property type="match status" value="1"/>
</dbReference>
<dbReference type="GO" id="GO:0050684">
    <property type="term" value="P:regulation of mRNA processing"/>
    <property type="evidence" value="ECO:0007669"/>
    <property type="project" value="TreeGrafter"/>
</dbReference>
<dbReference type="AlphaFoldDB" id="R7TCR3"/>
<dbReference type="EC" id="3.6.4.13" evidence="3"/>
<evidence type="ECO:0000256" key="6">
    <source>
        <dbReference type="ARBA" id="ARBA00022801"/>
    </source>
</evidence>
<accession>R7TCR3</accession>
<dbReference type="InterPro" id="IPR044445">
    <property type="entry name" value="DHX9_DSRM_1"/>
</dbReference>
<dbReference type="Pfam" id="PF21010">
    <property type="entry name" value="HA2_C"/>
    <property type="match status" value="1"/>
</dbReference>
<dbReference type="FunFam" id="3.30.160.20:FF:000028">
    <property type="entry name" value="ATP-dependent RNA helicase A"/>
    <property type="match status" value="1"/>
</dbReference>
<dbReference type="Gene3D" id="3.30.160.20">
    <property type="match status" value="2"/>
</dbReference>
<dbReference type="Gene3D" id="3.40.50.300">
    <property type="entry name" value="P-loop containing nucleotide triphosphate hydrolases"/>
    <property type="match status" value="2"/>
</dbReference>
<dbReference type="SMART" id="SM00358">
    <property type="entry name" value="DSRM"/>
    <property type="match status" value="2"/>
</dbReference>
<dbReference type="InterPro" id="IPR002464">
    <property type="entry name" value="DNA/RNA_helicase_DEAH_CS"/>
</dbReference>
<protein>
    <recommendedName>
        <fullName evidence="3">RNA helicase</fullName>
        <ecNumber evidence="3">3.6.4.13</ecNumber>
    </recommendedName>
</protein>
<dbReference type="GO" id="GO:0005524">
    <property type="term" value="F:ATP binding"/>
    <property type="evidence" value="ECO:0007669"/>
    <property type="project" value="UniProtKB-KW"/>
</dbReference>
<dbReference type="OMA" id="ANWNTWH"/>
<dbReference type="InterPro" id="IPR007502">
    <property type="entry name" value="Helicase-assoc_dom"/>
</dbReference>
<dbReference type="GO" id="GO:1990904">
    <property type="term" value="C:ribonucleoprotein complex"/>
    <property type="evidence" value="ECO:0007669"/>
    <property type="project" value="TreeGrafter"/>
</dbReference>
<keyword evidence="5" id="KW-0547">Nucleotide-binding</keyword>
<evidence type="ECO:0000259" key="13">
    <source>
        <dbReference type="PROSITE" id="PS51192"/>
    </source>
</evidence>
<dbReference type="HOGENOM" id="CLU_001832_1_2_1"/>
<dbReference type="EMBL" id="AMQN01013876">
    <property type="status" value="NOT_ANNOTATED_CDS"/>
    <property type="molecule type" value="Genomic_DNA"/>
</dbReference>
<name>R7TCR3_CAPTE</name>
<evidence type="ECO:0000313" key="16">
    <source>
        <dbReference type="EnsemblMetazoa" id="CapteP220258"/>
    </source>
</evidence>
<dbReference type="Pfam" id="PF07717">
    <property type="entry name" value="OB_NTP_bind"/>
    <property type="match status" value="1"/>
</dbReference>
<evidence type="ECO:0000256" key="1">
    <source>
        <dbReference type="ARBA" id="ARBA00004123"/>
    </source>
</evidence>
<evidence type="ECO:0000256" key="10">
    <source>
        <dbReference type="PROSITE-ProRule" id="PRU00266"/>
    </source>
</evidence>
<dbReference type="EMBL" id="KB310564">
    <property type="protein sequence ID" value="ELT91287.1"/>
    <property type="molecule type" value="Genomic_DNA"/>
</dbReference>
<dbReference type="FunFam" id="3.40.50.300:FF:000284">
    <property type="entry name" value="probable ATP-dependent RNA helicase YTHDC2"/>
    <property type="match status" value="1"/>
</dbReference>
<dbReference type="InterPro" id="IPR059023">
    <property type="entry name" value="RNA_hel_CTD"/>
</dbReference>
<dbReference type="GO" id="GO:0016887">
    <property type="term" value="F:ATP hydrolysis activity"/>
    <property type="evidence" value="ECO:0007669"/>
    <property type="project" value="TreeGrafter"/>
</dbReference>
<dbReference type="PROSITE" id="PS51194">
    <property type="entry name" value="HELICASE_CTER"/>
    <property type="match status" value="1"/>
</dbReference>
<dbReference type="CDD" id="cd19854">
    <property type="entry name" value="DSRM_DHX9_rpt1"/>
    <property type="match status" value="1"/>
</dbReference>
<dbReference type="InterPro" id="IPR048333">
    <property type="entry name" value="HA2_WH"/>
</dbReference>
<dbReference type="STRING" id="283909.R7TCR3"/>
<evidence type="ECO:0000256" key="8">
    <source>
        <dbReference type="ARBA" id="ARBA00022840"/>
    </source>
</evidence>
<evidence type="ECO:0000256" key="2">
    <source>
        <dbReference type="ARBA" id="ARBA00008792"/>
    </source>
</evidence>
<dbReference type="EnsemblMetazoa" id="CapteT220258">
    <property type="protein sequence ID" value="CapteP220258"/>
    <property type="gene ID" value="CapteG220258"/>
</dbReference>
<dbReference type="InterPro" id="IPR044446">
    <property type="entry name" value="DHX9_DSRM_2"/>
</dbReference>
<dbReference type="Pfam" id="PF04408">
    <property type="entry name" value="WHD_HA2"/>
    <property type="match status" value="1"/>
</dbReference>
<dbReference type="PROSITE" id="PS50137">
    <property type="entry name" value="DS_RBD"/>
    <property type="match status" value="2"/>
</dbReference>
<dbReference type="FunFam" id="3.40.50.300:FF:000677">
    <property type="entry name" value="ATP-dependent RNA helicase A"/>
    <property type="match status" value="1"/>
</dbReference>
<proteinExistence type="inferred from homology"/>
<dbReference type="SMART" id="SM00847">
    <property type="entry name" value="HA2"/>
    <property type="match status" value="1"/>
</dbReference>
<organism evidence="15">
    <name type="scientific">Capitella teleta</name>
    <name type="common">Polychaete worm</name>
    <dbReference type="NCBI Taxonomy" id="283909"/>
    <lineage>
        <taxon>Eukaryota</taxon>
        <taxon>Metazoa</taxon>
        <taxon>Spiralia</taxon>
        <taxon>Lophotrochozoa</taxon>
        <taxon>Annelida</taxon>
        <taxon>Polychaeta</taxon>
        <taxon>Sedentaria</taxon>
        <taxon>Scolecida</taxon>
        <taxon>Capitellidae</taxon>
        <taxon>Capitella</taxon>
    </lineage>
</organism>
<keyword evidence="17" id="KW-1185">Reference proteome</keyword>
<dbReference type="SUPFAM" id="SSF52540">
    <property type="entry name" value="P-loop containing nucleoside triphosphate hydrolases"/>
    <property type="match status" value="1"/>
</dbReference>
<dbReference type="PANTHER" id="PTHR18934:SF119">
    <property type="entry name" value="ATP-DEPENDENT RNA HELICASE A"/>
    <property type="match status" value="1"/>
</dbReference>
<dbReference type="Gene3D" id="1.20.120.1080">
    <property type="match status" value="1"/>
</dbReference>
<dbReference type="Pfam" id="PF00270">
    <property type="entry name" value="DEAD"/>
    <property type="match status" value="1"/>
</dbReference>
<dbReference type="InterPro" id="IPR011545">
    <property type="entry name" value="DEAD/DEAH_box_helicase_dom"/>
</dbReference>
<dbReference type="PANTHER" id="PTHR18934">
    <property type="entry name" value="ATP-DEPENDENT RNA HELICASE"/>
    <property type="match status" value="1"/>
</dbReference>
<dbReference type="InterPro" id="IPR001650">
    <property type="entry name" value="Helicase_C-like"/>
</dbReference>
<dbReference type="GO" id="GO:0003725">
    <property type="term" value="F:double-stranded RNA binding"/>
    <property type="evidence" value="ECO:0007669"/>
    <property type="project" value="InterPro"/>
</dbReference>
<reference evidence="16" key="3">
    <citation type="submission" date="2015-06" db="UniProtKB">
        <authorList>
            <consortium name="EnsemblMetazoa"/>
        </authorList>
    </citation>
    <scope>IDENTIFICATION</scope>
</reference>
<dbReference type="PROSITE" id="PS00690">
    <property type="entry name" value="DEAH_ATP_HELICASE"/>
    <property type="match status" value="1"/>
</dbReference>
<dbReference type="FunFam" id="1.20.120.1080:FF:000074">
    <property type="entry name" value="Predicted protein"/>
    <property type="match status" value="1"/>
</dbReference>
<dbReference type="Pfam" id="PF00271">
    <property type="entry name" value="Helicase_C"/>
    <property type="match status" value="1"/>
</dbReference>
<dbReference type="Pfam" id="PF00035">
    <property type="entry name" value="dsrm"/>
    <property type="match status" value="2"/>
</dbReference>
<dbReference type="InterPro" id="IPR014720">
    <property type="entry name" value="dsRBD_dom"/>
</dbReference>
<evidence type="ECO:0000256" key="3">
    <source>
        <dbReference type="ARBA" id="ARBA00012552"/>
    </source>
</evidence>
<evidence type="ECO:0000256" key="5">
    <source>
        <dbReference type="ARBA" id="ARBA00022741"/>
    </source>
</evidence>
<reference evidence="15 17" key="2">
    <citation type="journal article" date="2013" name="Nature">
        <title>Insights into bilaterian evolution from three spiralian genomes.</title>
        <authorList>
            <person name="Simakov O."/>
            <person name="Marletaz F."/>
            <person name="Cho S.J."/>
            <person name="Edsinger-Gonzales E."/>
            <person name="Havlak P."/>
            <person name="Hellsten U."/>
            <person name="Kuo D.H."/>
            <person name="Larsson T."/>
            <person name="Lv J."/>
            <person name="Arendt D."/>
            <person name="Savage R."/>
            <person name="Osoegawa K."/>
            <person name="de Jong P."/>
            <person name="Grimwood J."/>
            <person name="Chapman J.A."/>
            <person name="Shapiro H."/>
            <person name="Aerts A."/>
            <person name="Otillar R.P."/>
            <person name="Terry A.Y."/>
            <person name="Boore J.L."/>
            <person name="Grigoriev I.V."/>
            <person name="Lindberg D.R."/>
            <person name="Seaver E.C."/>
            <person name="Weisblat D.A."/>
            <person name="Putnam N.H."/>
            <person name="Rokhsar D.S."/>
        </authorList>
    </citation>
    <scope>NUCLEOTIDE SEQUENCE</scope>
    <source>
        <strain evidence="15 17">I ESC-2004</strain>
    </source>
</reference>
<feature type="domain" description="DRBM" evidence="12">
    <location>
        <begin position="173"/>
        <end position="245"/>
    </location>
</feature>
<keyword evidence="8" id="KW-0067">ATP-binding</keyword>
<dbReference type="FunCoup" id="R7TCR3">
    <property type="interactions" value="1390"/>
</dbReference>
<feature type="domain" description="DRBM" evidence="12">
    <location>
        <begin position="3"/>
        <end position="71"/>
    </location>
</feature>
<dbReference type="InterPro" id="IPR027417">
    <property type="entry name" value="P-loop_NTPase"/>
</dbReference>
<dbReference type="GO" id="GO:0043138">
    <property type="term" value="F:3'-5' DNA helicase activity"/>
    <property type="evidence" value="ECO:0007669"/>
    <property type="project" value="TreeGrafter"/>
</dbReference>
<dbReference type="GO" id="GO:0045944">
    <property type="term" value="P:positive regulation of transcription by RNA polymerase II"/>
    <property type="evidence" value="ECO:0007669"/>
    <property type="project" value="TreeGrafter"/>
</dbReference>
<evidence type="ECO:0000259" key="12">
    <source>
        <dbReference type="PROSITE" id="PS50137"/>
    </source>
</evidence>
<evidence type="ECO:0000256" key="9">
    <source>
        <dbReference type="ARBA" id="ARBA00023242"/>
    </source>
</evidence>
<evidence type="ECO:0000313" key="17">
    <source>
        <dbReference type="Proteomes" id="UP000014760"/>
    </source>
</evidence>
<evidence type="ECO:0000313" key="15">
    <source>
        <dbReference type="EMBL" id="ELT91287.1"/>
    </source>
</evidence>
<keyword evidence="6" id="KW-0378">Hydrolase</keyword>
<dbReference type="GO" id="GO:0003724">
    <property type="term" value="F:RNA helicase activity"/>
    <property type="evidence" value="ECO:0007669"/>
    <property type="project" value="UniProtKB-EC"/>
</dbReference>
<sequence length="1221" mass="136289">MGDIKAFLYAWCGKQKITPNYDVRSGGNKNRPRFLCEVRVEGHAYVGAGNSTNKKDAQTNAANDFIQYLIRTNIMKASDVPQSATPQAYQPIRAPSGSTDLPDGRPAPHVSLGLGGMPAPIGKSMLGSGGDPVPYQRGPPQAYLDALASKRQVEEAEEADFNADLHGNWTVENAKSRLHQYFQMNKINTDYKYTITGPDHNRSFVAEMSFFCRSLRQNIHAREHGSNKQMASKNCALSLVRQLFHFKQIEAFDGERKKKSDELPPFEVGVAPDIQAQISTYLRSMQIQPVVPQGSPDEPQSLLLDQVISAFEESTVQQTHMGVVTWSPPQPNWNPWLAANIDEGPLANATMEQISQDLFNNMEYQKENDPALKQMTEDRFKLPVSNSYDAIISAIENNQVTVIRGETGSGKTTQVPQYILDHFIEANRGAHCSIICTQPRRISAVSIAERVANERCENLGISSGYSVRFESYFPRPYGAIMYCTVGTLLRKLEAGLRGVSHVVVDEIHERDINTDFLLVLLRDMVRAFPQLRIILMSATIDTSMFVDYFDSQSVVEVHGRCHPVQDYFLEDIVQMLDFSPTSPDKKDRKRKSEDDDDEAFLVADDEKEENCNLAISPDYSPKTRLVMSQLSEKNLQFELVTSLIEYIKSLGEPGAILIFLPGWSLIFALQRFLSEHPSIGSQRYRLLPLHSQIPREEQRRVFDPVPEGVTKIILSTNIAESSITINDVVFVIDSCKAKMKLFTSHNNMTNYATVWCSKTNLEQRQGRAGRVRKGFSFHLCSRARFDRLDQHTTPEIFRTPLHELALSIKLLRLGQVGAFLQKAIEPPPLDAVIEAEAMLREMKALDTSNELTPLGRILARMPIEPRLAKMIIYGCIFFCGDAVATIAASSTFPEPFISDRRRLNWAHKNLSGSRCSDHVALLHAFQLWEDARSGGEDAEAYFCDQKMLNMQTLRMTHEAKNQLRDILVNAGFPEECLLPQTFNYSGPDTKLDVIISMLCMGLHPNVCWHRAKRQVLTTHAKPALVHKSSVNCSNMKISFASPFFVFGEKIRTRAVSCKQMTMVSALQLILTARSVKFNGEFVTLDNWINLKMAPEVACLLTALRPALDSLIVKATLDPDAIQQPSPQDSDLMNLVRSLSRINSASFGIQPTQHEGGPPPAKSQHFGSRGGYGDRGRGFPLRGGYGGRGRGFGRGNTRGFRGTRGGGFPGGHRGGYGGGSYY</sequence>
<dbReference type="InterPro" id="IPR011709">
    <property type="entry name" value="DEAD-box_helicase_OB_fold"/>
</dbReference>
<feature type="domain" description="Helicase ATP-binding" evidence="13">
    <location>
        <begin position="392"/>
        <end position="558"/>
    </location>
</feature>
<comment type="subcellular location">
    <subcellularLocation>
        <location evidence="1">Nucleus</location>
    </subcellularLocation>
</comment>
<keyword evidence="7" id="KW-0347">Helicase</keyword>
<dbReference type="FunFam" id="3.30.160.20:FF:000026">
    <property type="entry name" value="ATP-dependent RNA helicase A"/>
    <property type="match status" value="1"/>
</dbReference>
<dbReference type="OrthoDB" id="5600252at2759"/>
<feature type="domain" description="Helicase C-terminal" evidence="14">
    <location>
        <begin position="642"/>
        <end position="812"/>
    </location>
</feature>
<dbReference type="PROSITE" id="PS51192">
    <property type="entry name" value="HELICASE_ATP_BIND_1"/>
    <property type="match status" value="1"/>
</dbReference>